<name>A0A2W5TBH3_9BACT</name>
<dbReference type="Proteomes" id="UP000249061">
    <property type="component" value="Unassembled WGS sequence"/>
</dbReference>
<comment type="caution">
    <text evidence="1">The sequence shown here is derived from an EMBL/GenBank/DDBJ whole genome shotgun (WGS) entry which is preliminary data.</text>
</comment>
<reference evidence="1 2" key="1">
    <citation type="submission" date="2017-08" db="EMBL/GenBank/DDBJ databases">
        <title>Infants hospitalized years apart are colonized by the same room-sourced microbial strains.</title>
        <authorList>
            <person name="Brooks B."/>
            <person name="Olm M.R."/>
            <person name="Firek B.A."/>
            <person name="Baker R."/>
            <person name="Thomas B.C."/>
            <person name="Morowitz M.J."/>
            <person name="Banfield J.F."/>
        </authorList>
    </citation>
    <scope>NUCLEOTIDE SEQUENCE [LARGE SCALE GENOMIC DNA]</scope>
    <source>
        <strain evidence="1">S2_003_000_R2_14</strain>
    </source>
</reference>
<organism evidence="1 2">
    <name type="scientific">Archangium gephyra</name>
    <dbReference type="NCBI Taxonomy" id="48"/>
    <lineage>
        <taxon>Bacteria</taxon>
        <taxon>Pseudomonadati</taxon>
        <taxon>Myxococcota</taxon>
        <taxon>Myxococcia</taxon>
        <taxon>Myxococcales</taxon>
        <taxon>Cystobacterineae</taxon>
        <taxon>Archangiaceae</taxon>
        <taxon>Archangium</taxon>
    </lineage>
</organism>
<accession>A0A2W5TBH3</accession>
<gene>
    <name evidence="1" type="ORF">DI536_15260</name>
</gene>
<proteinExistence type="predicted"/>
<evidence type="ECO:0000313" key="2">
    <source>
        <dbReference type="Proteomes" id="UP000249061"/>
    </source>
</evidence>
<sequence>MCGASGRRCEPCNVFEACTPRSGCVPLAVPDAGSGAPGSPCEDDSECGADGFGQCIPEFADWPGGYCTRSCDVDACPMGAECIEADSGGQPVFICLAACQTDNQCRPGYACVRLENSGVCVPD</sequence>
<protein>
    <submittedName>
        <fullName evidence="1">Uncharacterized protein</fullName>
    </submittedName>
</protein>
<evidence type="ECO:0000313" key="1">
    <source>
        <dbReference type="EMBL" id="PZR12262.1"/>
    </source>
</evidence>
<dbReference type="AlphaFoldDB" id="A0A2W5TBH3"/>
<dbReference type="EMBL" id="QFQP01000012">
    <property type="protein sequence ID" value="PZR12262.1"/>
    <property type="molecule type" value="Genomic_DNA"/>
</dbReference>